<dbReference type="InterPro" id="IPR010985">
    <property type="entry name" value="Ribbon_hlx_hlx"/>
</dbReference>
<dbReference type="EMBL" id="CP155573">
    <property type="protein sequence ID" value="XFO65368.1"/>
    <property type="molecule type" value="Genomic_DNA"/>
</dbReference>
<feature type="domain" description="Arc-like DNA binding" evidence="1">
    <location>
        <begin position="4"/>
        <end position="40"/>
    </location>
</feature>
<organism evidence="2 3">
    <name type="scientific">Sporomusa silvacetica DSM 10669</name>
    <dbReference type="NCBI Taxonomy" id="1123289"/>
    <lineage>
        <taxon>Bacteria</taxon>
        <taxon>Bacillati</taxon>
        <taxon>Bacillota</taxon>
        <taxon>Negativicutes</taxon>
        <taxon>Selenomonadales</taxon>
        <taxon>Sporomusaceae</taxon>
        <taxon>Sporomusa</taxon>
    </lineage>
</organism>
<protein>
    <recommendedName>
        <fullName evidence="1">Arc-like DNA binding domain-containing protein</fullName>
    </recommendedName>
</protein>
<keyword evidence="3" id="KW-1185">Reference proteome</keyword>
<reference evidence="2" key="1">
    <citation type="submission" date="2024-05" db="EMBL/GenBank/DDBJ databases">
        <title>Isolation and characterization of Sporomusa carbonis sp. nov., a carboxydotrophic hydrogenogen in the genus of Sporomusa isolated from a charcoal burning pile.</title>
        <authorList>
            <person name="Boeer T."/>
            <person name="Rosenbaum F."/>
            <person name="Eysell L."/>
            <person name="Mueller V."/>
            <person name="Daniel R."/>
            <person name="Poehlein A."/>
        </authorList>
    </citation>
    <scope>NUCLEOTIDE SEQUENCE [LARGE SCALE GENOMIC DNA]</scope>
    <source>
        <strain evidence="2">DSM 10669</strain>
    </source>
</reference>
<gene>
    <name evidence="2" type="ORF">SPSIL_014780</name>
</gene>
<evidence type="ECO:0000313" key="2">
    <source>
        <dbReference type="EMBL" id="XFO65368.1"/>
    </source>
</evidence>
<dbReference type="Gene3D" id="1.10.1220.10">
    <property type="entry name" value="Met repressor-like"/>
    <property type="match status" value="1"/>
</dbReference>
<sequence>MPSDLPRIPIRASEETKNKMEYIAFKNGRSLNKEVIQLLNRYIEQFEKRNGEILFDHYCERLSRSVVVENGHCFLIEKCNCGDCQQHGGDGVYMRKC</sequence>
<evidence type="ECO:0000313" key="3">
    <source>
        <dbReference type="Proteomes" id="UP000216752"/>
    </source>
</evidence>
<dbReference type="Pfam" id="PF03869">
    <property type="entry name" value="Arc"/>
    <property type="match status" value="1"/>
</dbReference>
<dbReference type="RefSeq" id="WP_094603430.1">
    <property type="nucleotide sequence ID" value="NZ_CP155573.1"/>
</dbReference>
<evidence type="ECO:0000259" key="1">
    <source>
        <dbReference type="Pfam" id="PF03869"/>
    </source>
</evidence>
<name>A0ABZ3IJ41_9FIRM</name>
<proteinExistence type="predicted"/>
<dbReference type="SUPFAM" id="SSF47598">
    <property type="entry name" value="Ribbon-helix-helix"/>
    <property type="match status" value="1"/>
</dbReference>
<dbReference type="InterPro" id="IPR013321">
    <property type="entry name" value="Arc_rbn_hlx_hlx"/>
</dbReference>
<dbReference type="Proteomes" id="UP000216752">
    <property type="component" value="Chromosome"/>
</dbReference>
<dbReference type="InterPro" id="IPR005569">
    <property type="entry name" value="Arc_DNA-bd_dom"/>
</dbReference>
<accession>A0ABZ3IJ41</accession>